<dbReference type="Gene3D" id="1.25.40.20">
    <property type="entry name" value="Ankyrin repeat-containing domain"/>
    <property type="match status" value="1"/>
</dbReference>
<dbReference type="InterPro" id="IPR036770">
    <property type="entry name" value="Ankyrin_rpt-contain_sf"/>
</dbReference>
<evidence type="ECO:0000313" key="3">
    <source>
        <dbReference type="Proteomes" id="UP000595437"/>
    </source>
</evidence>
<organism evidence="2 3">
    <name type="scientific">Caligus rogercresseyi</name>
    <name type="common">Sea louse</name>
    <dbReference type="NCBI Taxonomy" id="217165"/>
    <lineage>
        <taxon>Eukaryota</taxon>
        <taxon>Metazoa</taxon>
        <taxon>Ecdysozoa</taxon>
        <taxon>Arthropoda</taxon>
        <taxon>Crustacea</taxon>
        <taxon>Multicrustacea</taxon>
        <taxon>Hexanauplia</taxon>
        <taxon>Copepoda</taxon>
        <taxon>Siphonostomatoida</taxon>
        <taxon>Caligidae</taxon>
        <taxon>Caligus</taxon>
    </lineage>
</organism>
<dbReference type="EMBL" id="CP045892">
    <property type="protein sequence ID" value="QQP52497.1"/>
    <property type="molecule type" value="Genomic_DNA"/>
</dbReference>
<name>A0A7T8KA23_CALRO</name>
<dbReference type="Pfam" id="PF12796">
    <property type="entry name" value="Ank_2"/>
    <property type="match status" value="1"/>
</dbReference>
<gene>
    <name evidence="2" type="ORF">FKW44_004669</name>
</gene>
<dbReference type="Proteomes" id="UP000595437">
    <property type="component" value="Chromosome 3"/>
</dbReference>
<evidence type="ECO:0000256" key="1">
    <source>
        <dbReference type="SAM" id="MobiDB-lite"/>
    </source>
</evidence>
<reference evidence="3" key="1">
    <citation type="submission" date="2021-01" db="EMBL/GenBank/DDBJ databases">
        <title>Caligus Genome Assembly.</title>
        <authorList>
            <person name="Gallardo-Escarate C."/>
        </authorList>
    </citation>
    <scope>NUCLEOTIDE SEQUENCE [LARGE SCALE GENOMIC DNA]</scope>
</reference>
<evidence type="ECO:0000313" key="2">
    <source>
        <dbReference type="EMBL" id="QQP52497.1"/>
    </source>
</evidence>
<accession>A0A7T8KA23</accession>
<feature type="region of interest" description="Disordered" evidence="1">
    <location>
        <begin position="94"/>
        <end position="121"/>
    </location>
</feature>
<protein>
    <submittedName>
        <fullName evidence="2">Uncharacterized protein</fullName>
    </submittedName>
</protein>
<sequence length="121" mass="12903">MGGHEDFLRFLSWNNADINALEGRSGRSSLHFAVGARNISVIHTLIQPRPTGCGINPGLLDWYGRSAYQLALANAVPDIAQLLAARMGISAGQGELEDDSSVSSEDNPSDEILSRPIVNSA</sequence>
<dbReference type="InterPro" id="IPR002110">
    <property type="entry name" value="Ankyrin_rpt"/>
</dbReference>
<proteinExistence type="predicted"/>
<keyword evidence="3" id="KW-1185">Reference proteome</keyword>
<dbReference type="AlphaFoldDB" id="A0A7T8KA23"/>
<dbReference type="OrthoDB" id="6377740at2759"/>
<dbReference type="SUPFAM" id="SSF48403">
    <property type="entry name" value="Ankyrin repeat"/>
    <property type="match status" value="1"/>
</dbReference>